<dbReference type="Gene3D" id="3.30.450.40">
    <property type="match status" value="1"/>
</dbReference>
<dbReference type="InterPro" id="IPR000792">
    <property type="entry name" value="Tscrpt_reg_LuxR_C"/>
</dbReference>
<evidence type="ECO:0000313" key="6">
    <source>
        <dbReference type="EMBL" id="UQN28604.1"/>
    </source>
</evidence>
<dbReference type="CDD" id="cd06170">
    <property type="entry name" value="LuxR_C_like"/>
    <property type="match status" value="1"/>
</dbReference>
<feature type="domain" description="HTH luxR-type" evidence="5">
    <location>
        <begin position="270"/>
        <end position="336"/>
    </location>
</feature>
<dbReference type="PROSITE" id="PS50043">
    <property type="entry name" value="HTH_LUXR_2"/>
    <property type="match status" value="1"/>
</dbReference>
<dbReference type="SMART" id="SM00421">
    <property type="entry name" value="HTH_LUXR"/>
    <property type="match status" value="1"/>
</dbReference>
<evidence type="ECO:0000256" key="3">
    <source>
        <dbReference type="ARBA" id="ARBA00023163"/>
    </source>
</evidence>
<gene>
    <name evidence="6" type="ORF">M4486_13325</name>
</gene>
<proteinExistence type="predicted"/>
<dbReference type="InterPro" id="IPR003018">
    <property type="entry name" value="GAF"/>
</dbReference>
<dbReference type="Gene3D" id="1.10.10.10">
    <property type="entry name" value="Winged helix-like DNA-binding domain superfamily/Winged helix DNA-binding domain"/>
    <property type="match status" value="1"/>
</dbReference>
<dbReference type="Pfam" id="PF00196">
    <property type="entry name" value="GerE"/>
    <property type="match status" value="1"/>
</dbReference>
<name>A0ABY4N236_9MICO</name>
<sequence length="348" mass="37199">MSTSSTAPPPGTADSERQRDETTATILRRTARRLRAIDQDRPRDRYEAVHHAATTLLPVDALVVGLFRDDLMVVPYAEQQGVLEAPDVLHLRAGTAARWVRDTGTTYRFGDDDGRMLCDSVSFGDGSEPSRDAVLAPIRDRDDAVRGFLGVHSLVENAFDTGHVRIVEALAHLLGTVADDPGTGIEDETLHAQFPELVPSTGDGIDQLHEAASLMDSVRRGLLALPSAVPEDARDEVTARAEVLSRLCEEASTHLAQMAATAPLPASDAATSPDPGLTPREEEIALLIVTENLTNVEIAERLFISVKTVKTHVGAILRKCGQTQRSGLALVLHGGADGSLASSRSTTG</sequence>
<dbReference type="PANTHER" id="PTHR44688:SF16">
    <property type="entry name" value="DNA-BINDING TRANSCRIPTIONAL ACTIVATOR DEVR_DOSR"/>
    <property type="match status" value="1"/>
</dbReference>
<evidence type="ECO:0000259" key="5">
    <source>
        <dbReference type="PROSITE" id="PS50043"/>
    </source>
</evidence>
<evidence type="ECO:0000313" key="7">
    <source>
        <dbReference type="Proteomes" id="UP001055868"/>
    </source>
</evidence>
<feature type="region of interest" description="Disordered" evidence="4">
    <location>
        <begin position="1"/>
        <end position="24"/>
    </location>
</feature>
<dbReference type="InterPro" id="IPR029016">
    <property type="entry name" value="GAF-like_dom_sf"/>
</dbReference>
<keyword evidence="3" id="KW-0804">Transcription</keyword>
<dbReference type="PANTHER" id="PTHR44688">
    <property type="entry name" value="DNA-BINDING TRANSCRIPTIONAL ACTIVATOR DEVR_DOSR"/>
    <property type="match status" value="1"/>
</dbReference>
<evidence type="ECO:0000256" key="1">
    <source>
        <dbReference type="ARBA" id="ARBA00023015"/>
    </source>
</evidence>
<dbReference type="Proteomes" id="UP001055868">
    <property type="component" value="Chromosome"/>
</dbReference>
<keyword evidence="7" id="KW-1185">Reference proteome</keyword>
<dbReference type="EMBL" id="CP097218">
    <property type="protein sequence ID" value="UQN28604.1"/>
    <property type="molecule type" value="Genomic_DNA"/>
</dbReference>
<reference evidence="6" key="1">
    <citation type="submission" date="2022-05" db="EMBL/GenBank/DDBJ databases">
        <title>Genomic analysis of Brachybacterium sp. CBA3104.</title>
        <authorList>
            <person name="Roh S.W."/>
            <person name="Kim Y.B."/>
            <person name="Kim Y."/>
        </authorList>
    </citation>
    <scope>NUCLEOTIDE SEQUENCE</scope>
    <source>
        <strain evidence="6">CBA3104</strain>
    </source>
</reference>
<organism evidence="6 7">
    <name type="scientific">Brachybacterium kimchii</name>
    <dbReference type="NCBI Taxonomy" id="2942909"/>
    <lineage>
        <taxon>Bacteria</taxon>
        <taxon>Bacillati</taxon>
        <taxon>Actinomycetota</taxon>
        <taxon>Actinomycetes</taxon>
        <taxon>Micrococcales</taxon>
        <taxon>Dermabacteraceae</taxon>
        <taxon>Brachybacterium</taxon>
    </lineage>
</organism>
<dbReference type="InterPro" id="IPR036388">
    <property type="entry name" value="WH-like_DNA-bd_sf"/>
</dbReference>
<keyword evidence="1" id="KW-0805">Transcription regulation</keyword>
<evidence type="ECO:0000256" key="2">
    <source>
        <dbReference type="ARBA" id="ARBA00023125"/>
    </source>
</evidence>
<dbReference type="SUPFAM" id="SSF55781">
    <property type="entry name" value="GAF domain-like"/>
    <property type="match status" value="1"/>
</dbReference>
<dbReference type="Pfam" id="PF13492">
    <property type="entry name" value="GAF_3"/>
    <property type="match status" value="1"/>
</dbReference>
<evidence type="ECO:0000256" key="4">
    <source>
        <dbReference type="SAM" id="MobiDB-lite"/>
    </source>
</evidence>
<accession>A0ABY4N236</accession>
<protein>
    <submittedName>
        <fullName evidence="6">Helix-turn-helix transcriptional regulator</fullName>
    </submittedName>
</protein>
<dbReference type="RefSeq" id="WP_249477733.1">
    <property type="nucleotide sequence ID" value="NZ_CP097218.1"/>
</dbReference>
<dbReference type="SUPFAM" id="SSF46894">
    <property type="entry name" value="C-terminal effector domain of the bipartite response regulators"/>
    <property type="match status" value="1"/>
</dbReference>
<dbReference type="InterPro" id="IPR016032">
    <property type="entry name" value="Sig_transdc_resp-reg_C-effctor"/>
</dbReference>
<keyword evidence="2" id="KW-0238">DNA-binding</keyword>